<name>R2QFI0_9ENTE</name>
<dbReference type="OrthoDB" id="2194369at2"/>
<evidence type="ECO:0000256" key="1">
    <source>
        <dbReference type="SAM" id="SignalP"/>
    </source>
</evidence>
<gene>
    <name evidence="2" type="ORF">UAU_01234</name>
</gene>
<dbReference type="STRING" id="160454.RV10_GL000534"/>
<protein>
    <recommendedName>
        <fullName evidence="4">WxL domain-containing protein</fullName>
    </recommendedName>
</protein>
<proteinExistence type="predicted"/>
<dbReference type="EMBL" id="AJAQ01000011">
    <property type="protein sequence ID" value="EOH95272.1"/>
    <property type="molecule type" value="Genomic_DNA"/>
</dbReference>
<dbReference type="RefSeq" id="WP_010756264.1">
    <property type="nucleotide sequence ID" value="NZ_ASWD01000002.1"/>
</dbReference>
<evidence type="ECO:0000313" key="2">
    <source>
        <dbReference type="EMBL" id="EOH95272.1"/>
    </source>
</evidence>
<organism evidence="2 3">
    <name type="scientific">Enterococcus pallens ATCC BAA-351</name>
    <dbReference type="NCBI Taxonomy" id="1158607"/>
    <lineage>
        <taxon>Bacteria</taxon>
        <taxon>Bacillati</taxon>
        <taxon>Bacillota</taxon>
        <taxon>Bacilli</taxon>
        <taxon>Lactobacillales</taxon>
        <taxon>Enterococcaceae</taxon>
        <taxon>Enterococcus</taxon>
    </lineage>
</organism>
<reference evidence="2 3" key="1">
    <citation type="submission" date="2013-02" db="EMBL/GenBank/DDBJ databases">
        <title>The Genome Sequence of Enterococcus pallens BAA-351.</title>
        <authorList>
            <consortium name="The Broad Institute Genome Sequencing Platform"/>
            <consortium name="The Broad Institute Genome Sequencing Center for Infectious Disease"/>
            <person name="Earl A.M."/>
            <person name="Gilmore M.S."/>
            <person name="Lebreton F."/>
            <person name="Walker B."/>
            <person name="Young S.K."/>
            <person name="Zeng Q."/>
            <person name="Gargeya S."/>
            <person name="Fitzgerald M."/>
            <person name="Haas B."/>
            <person name="Abouelleil A."/>
            <person name="Alvarado L."/>
            <person name="Arachchi H.M."/>
            <person name="Berlin A.M."/>
            <person name="Chapman S.B."/>
            <person name="Dewar J."/>
            <person name="Goldberg J."/>
            <person name="Griggs A."/>
            <person name="Gujja S."/>
            <person name="Hansen M."/>
            <person name="Howarth C."/>
            <person name="Imamovic A."/>
            <person name="Larimer J."/>
            <person name="McCowan C."/>
            <person name="Murphy C."/>
            <person name="Neiman D."/>
            <person name="Pearson M."/>
            <person name="Priest M."/>
            <person name="Roberts A."/>
            <person name="Saif S."/>
            <person name="Shea T."/>
            <person name="Sisk P."/>
            <person name="Sykes S."/>
            <person name="Wortman J."/>
            <person name="Nusbaum C."/>
            <person name="Birren B."/>
        </authorList>
    </citation>
    <scope>NUCLEOTIDE SEQUENCE [LARGE SCALE GENOMIC DNA]</scope>
    <source>
        <strain evidence="2 3">ATCC BAA-351</strain>
    </source>
</reference>
<dbReference type="PATRIC" id="fig|1158607.3.peg.1216"/>
<keyword evidence="3" id="KW-1185">Reference proteome</keyword>
<feature type="chain" id="PRO_5004354674" description="WxL domain-containing protein" evidence="1">
    <location>
        <begin position="24"/>
        <end position="211"/>
    </location>
</feature>
<dbReference type="AlphaFoldDB" id="R2QFI0"/>
<accession>R2QFI0</accession>
<dbReference type="eggNOG" id="ENOG50306Q1">
    <property type="taxonomic scope" value="Bacteria"/>
</dbReference>
<evidence type="ECO:0000313" key="3">
    <source>
        <dbReference type="Proteomes" id="UP000013782"/>
    </source>
</evidence>
<feature type="signal peptide" evidence="1">
    <location>
        <begin position="1"/>
        <end position="23"/>
    </location>
</feature>
<dbReference type="Proteomes" id="UP000013782">
    <property type="component" value="Unassembled WGS sequence"/>
</dbReference>
<evidence type="ECO:0008006" key="4">
    <source>
        <dbReference type="Google" id="ProtNLM"/>
    </source>
</evidence>
<keyword evidence="1" id="KW-0732">Signal</keyword>
<dbReference type="HOGENOM" id="CLU_107510_0_0_9"/>
<comment type="caution">
    <text evidence="2">The sequence shown here is derived from an EMBL/GenBank/DDBJ whole genome shotgun (WGS) entry which is preliminary data.</text>
</comment>
<sequence length="211" mass="21888">MKKLLAILLTAGIALGAAPLVFAADGTESASQQTIKSQSTADIEVNGTLGADNTDPDAKIPEGDVNWINVTVPTKTIFYNTASDTSIKAPNYSIVNNSGRPVTVSANGFTGDSGNPTLPTDFNLKLDVTGAAGVTATTASTNLVTNGTLVTPLNSELITLANSKNQFAAADTAATPEKNKATFTYSGNATADAQKQLKYTLNLKFDAVKWN</sequence>